<reference evidence="4 5" key="1">
    <citation type="submission" date="2022-10" db="EMBL/GenBank/DDBJ databases">
        <title>Sphingomonas sp.</title>
        <authorList>
            <person name="Jin C."/>
        </authorList>
    </citation>
    <scope>NUCLEOTIDE SEQUENCE [LARGE SCALE GENOMIC DNA]</scope>
    <source>
        <strain evidence="4 5">BN140010</strain>
    </source>
</reference>
<name>A0ABT3JE55_9SPHN</name>
<dbReference type="RefSeq" id="WP_264881340.1">
    <property type="nucleotide sequence ID" value="NZ_JAPDOB010000001.1"/>
</dbReference>
<dbReference type="Pfam" id="PF01557">
    <property type="entry name" value="FAA_hydrolase"/>
    <property type="match status" value="1"/>
</dbReference>
<dbReference type="InterPro" id="IPR051121">
    <property type="entry name" value="FAH"/>
</dbReference>
<keyword evidence="5" id="KW-1185">Reference proteome</keyword>
<gene>
    <name evidence="4" type="ORF">OMW55_05150</name>
</gene>
<comment type="caution">
    <text evidence="4">The sequence shown here is derived from an EMBL/GenBank/DDBJ whole genome shotgun (WGS) entry which is preliminary data.</text>
</comment>
<evidence type="ECO:0000259" key="3">
    <source>
        <dbReference type="Pfam" id="PF01557"/>
    </source>
</evidence>
<comment type="similarity">
    <text evidence="1">Belongs to the FAH family.</text>
</comment>
<evidence type="ECO:0000313" key="5">
    <source>
        <dbReference type="Proteomes" id="UP001526246"/>
    </source>
</evidence>
<dbReference type="SUPFAM" id="SSF56529">
    <property type="entry name" value="FAH"/>
    <property type="match status" value="1"/>
</dbReference>
<dbReference type="Proteomes" id="UP001526246">
    <property type="component" value="Unassembled WGS sequence"/>
</dbReference>
<dbReference type="Gene3D" id="3.90.850.10">
    <property type="entry name" value="Fumarylacetoacetase-like, C-terminal domain"/>
    <property type="match status" value="1"/>
</dbReference>
<evidence type="ECO:0000256" key="1">
    <source>
        <dbReference type="ARBA" id="ARBA00010211"/>
    </source>
</evidence>
<keyword evidence="4" id="KW-0378">Hydrolase</keyword>
<dbReference type="InterPro" id="IPR036663">
    <property type="entry name" value="Fumarylacetoacetase_C_sf"/>
</dbReference>
<organism evidence="4 5">
    <name type="scientific">Sphingomonas arvum</name>
    <dbReference type="NCBI Taxonomy" id="2992113"/>
    <lineage>
        <taxon>Bacteria</taxon>
        <taxon>Pseudomonadati</taxon>
        <taxon>Pseudomonadota</taxon>
        <taxon>Alphaproteobacteria</taxon>
        <taxon>Sphingomonadales</taxon>
        <taxon>Sphingomonadaceae</taxon>
        <taxon>Sphingomonas</taxon>
    </lineage>
</organism>
<dbReference type="GO" id="GO:0016787">
    <property type="term" value="F:hydrolase activity"/>
    <property type="evidence" value="ECO:0007669"/>
    <property type="project" value="UniProtKB-KW"/>
</dbReference>
<feature type="domain" description="Fumarylacetoacetase-like C-terminal" evidence="3">
    <location>
        <begin position="88"/>
        <end position="296"/>
    </location>
</feature>
<dbReference type="InterPro" id="IPR011234">
    <property type="entry name" value="Fumarylacetoacetase-like_C"/>
</dbReference>
<accession>A0ABT3JE55</accession>
<evidence type="ECO:0000256" key="2">
    <source>
        <dbReference type="ARBA" id="ARBA00022723"/>
    </source>
</evidence>
<sequence length="311" mass="33762">MTPYRLATLKHDERELAAMVIGEDHFALSEVFPFDPGITVMDILSSWERSAVLLQSIADDIGERGLTGLAPLPRNGIELLTPVRYPNKLIAVGANYPGHLAEMGLEAQKWASMPFFIRPPTTTMVGPGVTVVIPPSTKQFDWECELTIVIGRRLTKVDRHEAARSVAGYTIGLDLSCRDLIPAHNDLQIDLLRGKAQDTMAPCGPYFVPTPHAGDVDALPIRLWVNDALMMDGSTSQMLFKVDEMIATISQYLTLEPGDMIMTGSPPGSAGVHGNAWLKPGDRMRAEIGSLGTFEVTCLEQLAPATVQAAA</sequence>
<dbReference type="EMBL" id="JAPDOB010000001">
    <property type="protein sequence ID" value="MCW3797194.1"/>
    <property type="molecule type" value="Genomic_DNA"/>
</dbReference>
<dbReference type="PANTHER" id="PTHR42796">
    <property type="entry name" value="FUMARYLACETOACETATE HYDROLASE DOMAIN-CONTAINING PROTEIN 2A-RELATED"/>
    <property type="match status" value="1"/>
</dbReference>
<proteinExistence type="inferred from homology"/>
<protein>
    <submittedName>
        <fullName evidence="4">Fumarylacetoacetate hydrolase family protein</fullName>
    </submittedName>
</protein>
<dbReference type="PANTHER" id="PTHR42796:SF4">
    <property type="entry name" value="FUMARYLACETOACETATE HYDROLASE DOMAIN-CONTAINING PROTEIN 2A"/>
    <property type="match status" value="1"/>
</dbReference>
<evidence type="ECO:0000313" key="4">
    <source>
        <dbReference type="EMBL" id="MCW3797194.1"/>
    </source>
</evidence>
<keyword evidence="2" id="KW-0479">Metal-binding</keyword>